<evidence type="ECO:0000313" key="2">
    <source>
        <dbReference type="Proteomes" id="UP001164286"/>
    </source>
</evidence>
<dbReference type="Proteomes" id="UP001164286">
    <property type="component" value="Unassembled WGS sequence"/>
</dbReference>
<dbReference type="RefSeq" id="XP_052947577.1">
    <property type="nucleotide sequence ID" value="XM_053091869.1"/>
</dbReference>
<reference evidence="1" key="1">
    <citation type="journal article" date="2022" name="G3 (Bethesda)">
        <title>High quality genome of the basidiomycete yeast Dioszegia hungarica PDD-24b-2 isolated from cloud water.</title>
        <authorList>
            <person name="Jarrige D."/>
            <person name="Haridas S."/>
            <person name="Bleykasten-Grosshans C."/>
            <person name="Joly M."/>
            <person name="Nadalig T."/>
            <person name="Sancelme M."/>
            <person name="Vuilleumier S."/>
            <person name="Grigoriev I.V."/>
            <person name="Amato P."/>
            <person name="Bringel F."/>
        </authorList>
    </citation>
    <scope>NUCLEOTIDE SEQUENCE</scope>
    <source>
        <strain evidence="1">PDD-24b-2</strain>
    </source>
</reference>
<gene>
    <name evidence="1" type="ORF">MKK02DRAFT_42171</name>
</gene>
<name>A0AA38LVX7_9TREE</name>
<proteinExistence type="predicted"/>
<protein>
    <submittedName>
        <fullName evidence="1">Uncharacterized protein</fullName>
    </submittedName>
</protein>
<dbReference type="GeneID" id="77731074"/>
<keyword evidence="2" id="KW-1185">Reference proteome</keyword>
<dbReference type="EMBL" id="JAKWFO010000003">
    <property type="protein sequence ID" value="KAI9637800.1"/>
    <property type="molecule type" value="Genomic_DNA"/>
</dbReference>
<dbReference type="AlphaFoldDB" id="A0AA38LVX7"/>
<comment type="caution">
    <text evidence="1">The sequence shown here is derived from an EMBL/GenBank/DDBJ whole genome shotgun (WGS) entry which is preliminary data.</text>
</comment>
<evidence type="ECO:0000313" key="1">
    <source>
        <dbReference type="EMBL" id="KAI9637800.1"/>
    </source>
</evidence>
<accession>A0AA38LVX7</accession>
<organism evidence="1 2">
    <name type="scientific">Dioszegia hungarica</name>
    <dbReference type="NCBI Taxonomy" id="4972"/>
    <lineage>
        <taxon>Eukaryota</taxon>
        <taxon>Fungi</taxon>
        <taxon>Dikarya</taxon>
        <taxon>Basidiomycota</taxon>
        <taxon>Agaricomycotina</taxon>
        <taxon>Tremellomycetes</taxon>
        <taxon>Tremellales</taxon>
        <taxon>Bulleribasidiaceae</taxon>
        <taxon>Dioszegia</taxon>
    </lineage>
</organism>
<sequence length="367" mass="40288">MDSTADYPKPTSSAKDVTQVGSKVTFQEMVRFKEPTGNLTTLHLSSKILGPYDPTCKCVICAQSYNPKVHARTLEPVKTSASARVAWHQGDYTSEHLLWVVGDSVDRLAETHAFRRDHRRITGSDKCPVGITGGTWREYLQKKEYLAEWEALVKSPGYTAETCGAQTGGTGSTAVCENLVRSDLRNLGKGGPFRSKNGELCCDARHAAKTNYSATRVQNKKARGTLGDGDTSAAAGASAPKPWVSILKWRLRPGTVERHAPTCMGTKEDGTLCGCSSFNVPKFTNANKSVKTEMAKVSEAQRAFLAPRTDTKAAEVLGEFLSPDELEAHYNFLTRYEELRALLGLSYCPNHRKEWDTAHPEMLDTHG</sequence>